<keyword evidence="2" id="KW-1185">Reference proteome</keyword>
<proteinExistence type="predicted"/>
<dbReference type="RefSeq" id="YP_009152982.1">
    <property type="nucleotide sequence ID" value="NC_027396.1"/>
</dbReference>
<evidence type="ECO:0000313" key="1">
    <source>
        <dbReference type="EMBL" id="AIX12918.1"/>
    </source>
</evidence>
<dbReference type="Proteomes" id="UP000030327">
    <property type="component" value="Segment"/>
</dbReference>
<dbReference type="InterPro" id="IPR056951">
    <property type="entry name" value="Phage_connect_2"/>
</dbReference>
<name>A0A0A0YX20_9CAUD</name>
<reference evidence="1 2" key="1">
    <citation type="submission" date="2014-10" db="EMBL/GenBank/DDBJ databases">
        <title>Genome nucleotide sequence and annotation of the Streptococcus pnumoniae phage SpSL1, virulent form.</title>
        <authorList>
            <person name="Furi L."/>
            <person name="Clockie M.R."/>
            <person name="Oggioni M.R."/>
        </authorList>
    </citation>
    <scope>NUCLEOTIDE SEQUENCE [LARGE SCALE GENOMIC DNA]</scope>
</reference>
<accession>A0A0A0YX20</accession>
<gene>
    <name evidence="1" type="ORF">SpSL1_35</name>
</gene>
<evidence type="ECO:0000313" key="2">
    <source>
        <dbReference type="Proteomes" id="UP000030327"/>
    </source>
</evidence>
<dbReference type="KEGG" id="vg:24725334"/>
<protein>
    <submittedName>
        <fullName evidence="1">Uncharacterized protein</fullName>
    </submittedName>
</protein>
<dbReference type="Pfam" id="PF24829">
    <property type="entry name" value="Phage_connect_2"/>
    <property type="match status" value="1"/>
</dbReference>
<organism evidence="1 2">
    <name type="scientific">Streptococcus phage SpSL1</name>
    <dbReference type="NCBI Taxonomy" id="1566990"/>
    <lineage>
        <taxon>Viruses</taxon>
        <taxon>Duplodnaviria</taxon>
        <taxon>Heunggongvirae</taxon>
        <taxon>Uroviricota</taxon>
        <taxon>Caudoviricetes</taxon>
        <taxon>Mcshanvirinae</taxon>
        <taxon>Adrianbuildvirus</taxon>
        <taxon>Adrianbuildvirus SpSL1</taxon>
    </lineage>
</organism>
<dbReference type="OrthoDB" id="32208at10239"/>
<dbReference type="EMBL" id="KM882824">
    <property type="protein sequence ID" value="AIX12918.1"/>
    <property type="molecule type" value="Genomic_DNA"/>
</dbReference>
<dbReference type="GeneID" id="24725334"/>
<sequence>MTILNQIKEMVEVDVEEEIFDTQLLSYINSGISYLTRNNIPITRIDKESKLTEWNEIEEDDKETILDWLHLRCVQRFDKSLMTGNSTTMSWIDEELTNILYQLKAIYGVKS</sequence>